<evidence type="ECO:0000259" key="8">
    <source>
        <dbReference type="Pfam" id="PF02771"/>
    </source>
</evidence>
<dbReference type="PANTHER" id="PTHR43884">
    <property type="entry name" value="ACYL-COA DEHYDROGENASE"/>
    <property type="match status" value="1"/>
</dbReference>
<feature type="domain" description="Acyl-CoA dehydrogenase/oxidase C-terminal" evidence="6">
    <location>
        <begin position="241"/>
        <end position="387"/>
    </location>
</feature>
<evidence type="ECO:0000256" key="2">
    <source>
        <dbReference type="ARBA" id="ARBA00009347"/>
    </source>
</evidence>
<dbReference type="Gene3D" id="1.20.140.10">
    <property type="entry name" value="Butyryl-CoA Dehydrogenase, subunit A, domain 3"/>
    <property type="match status" value="1"/>
</dbReference>
<keyword evidence="3 5" id="KW-0285">Flavoprotein</keyword>
<dbReference type="InterPro" id="IPR036250">
    <property type="entry name" value="AcylCo_DH-like_C"/>
</dbReference>
<name>A0ABQ2K188_9SPHN</name>
<evidence type="ECO:0000313" key="9">
    <source>
        <dbReference type="EMBL" id="GGN61754.1"/>
    </source>
</evidence>
<evidence type="ECO:0000313" key="10">
    <source>
        <dbReference type="Proteomes" id="UP000605099"/>
    </source>
</evidence>
<dbReference type="InterPro" id="IPR046373">
    <property type="entry name" value="Acyl-CoA_Oxase/DH_mid-dom_sf"/>
</dbReference>
<evidence type="ECO:0000259" key="7">
    <source>
        <dbReference type="Pfam" id="PF02770"/>
    </source>
</evidence>
<dbReference type="SUPFAM" id="SSF56645">
    <property type="entry name" value="Acyl-CoA dehydrogenase NM domain-like"/>
    <property type="match status" value="1"/>
</dbReference>
<dbReference type="Pfam" id="PF02770">
    <property type="entry name" value="Acyl-CoA_dh_M"/>
    <property type="match status" value="1"/>
</dbReference>
<comment type="caution">
    <text evidence="9">The sequence shown here is derived from an EMBL/GenBank/DDBJ whole genome shotgun (WGS) entry which is preliminary data.</text>
</comment>
<keyword evidence="5" id="KW-0560">Oxidoreductase</keyword>
<dbReference type="PIRSF" id="PIRSF016578">
    <property type="entry name" value="HsaA"/>
    <property type="match status" value="1"/>
</dbReference>
<dbReference type="EMBL" id="BMLK01000039">
    <property type="protein sequence ID" value="GGN61754.1"/>
    <property type="molecule type" value="Genomic_DNA"/>
</dbReference>
<feature type="domain" description="Acyl-CoA dehydrogenase/oxidase N-terminal" evidence="8">
    <location>
        <begin position="14"/>
        <end position="127"/>
    </location>
</feature>
<dbReference type="PANTHER" id="PTHR43884:SF12">
    <property type="entry name" value="ISOVALERYL-COA DEHYDROGENASE, MITOCHONDRIAL-RELATED"/>
    <property type="match status" value="1"/>
</dbReference>
<dbReference type="Gene3D" id="2.40.110.10">
    <property type="entry name" value="Butyryl-CoA Dehydrogenase, subunit A, domain 2"/>
    <property type="match status" value="1"/>
</dbReference>
<feature type="domain" description="Acyl-CoA oxidase/dehydrogenase middle" evidence="7">
    <location>
        <begin position="131"/>
        <end position="228"/>
    </location>
</feature>
<evidence type="ECO:0000256" key="4">
    <source>
        <dbReference type="ARBA" id="ARBA00022827"/>
    </source>
</evidence>
<reference evidence="10" key="1">
    <citation type="journal article" date="2019" name="Int. J. Syst. Evol. Microbiol.">
        <title>The Global Catalogue of Microorganisms (GCM) 10K type strain sequencing project: providing services to taxonomists for standard genome sequencing and annotation.</title>
        <authorList>
            <consortium name="The Broad Institute Genomics Platform"/>
            <consortium name="The Broad Institute Genome Sequencing Center for Infectious Disease"/>
            <person name="Wu L."/>
            <person name="Ma J."/>
        </authorList>
    </citation>
    <scope>NUCLEOTIDE SEQUENCE [LARGE SCALE GENOMIC DNA]</scope>
    <source>
        <strain evidence="10">CGMCC 1.6784</strain>
    </source>
</reference>
<organism evidence="9 10">
    <name type="scientific">Novosphingobium indicum</name>
    <dbReference type="NCBI Taxonomy" id="462949"/>
    <lineage>
        <taxon>Bacteria</taxon>
        <taxon>Pseudomonadati</taxon>
        <taxon>Pseudomonadota</taxon>
        <taxon>Alphaproteobacteria</taxon>
        <taxon>Sphingomonadales</taxon>
        <taxon>Sphingomonadaceae</taxon>
        <taxon>Novosphingobium</taxon>
    </lineage>
</organism>
<dbReference type="InterPro" id="IPR009100">
    <property type="entry name" value="AcylCoA_DH/oxidase_NM_dom_sf"/>
</dbReference>
<dbReference type="InterPro" id="IPR006091">
    <property type="entry name" value="Acyl-CoA_Oxase/DH_mid-dom"/>
</dbReference>
<sequence>MSIALEGLMTGIFTDVQQAIHDGVTKVCDQFGDEYWSICDREKRFPFEFHKAMADGGWLGITMPEELGGANLGVTEAAIMMHAVSSSAGGYSAASAIHLNLFGPHAVVTNGDREQKERMLRPLILGEDKACFGVTEPDAGLDTTSIKTFAHKVDGGYRVSGRKMWTSSGQVANKIVLLTRTTPKDQCRKPTDGMTLFYTDLDHDQIEVRRIDKMGRNAVDSNATFIDDYFVPEADRIGEEGEGFRYILDSLNPERILVGIEAVGLGRGALARAATYAKDRHVFGRPIGQNQGIQHPLAENWIYLESAFWMIMRAAQLYDSGLPCGAEANAGKFLGGRAAFEACTRAVMTHGGMGYSSEYQVERLFRESILLRIAPITEQLILSFIAEKTLGLPKSY</sequence>
<dbReference type="SUPFAM" id="SSF47203">
    <property type="entry name" value="Acyl-CoA dehydrogenase C-terminal domain-like"/>
    <property type="match status" value="1"/>
</dbReference>
<dbReference type="RefSeq" id="WP_229710660.1">
    <property type="nucleotide sequence ID" value="NZ_BMLK01000039.1"/>
</dbReference>
<gene>
    <name evidence="9" type="ORF">GCM10011349_44710</name>
</gene>
<dbReference type="Proteomes" id="UP000605099">
    <property type="component" value="Unassembled WGS sequence"/>
</dbReference>
<evidence type="ECO:0000256" key="3">
    <source>
        <dbReference type="ARBA" id="ARBA00022630"/>
    </source>
</evidence>
<comment type="similarity">
    <text evidence="2 5">Belongs to the acyl-CoA dehydrogenase family.</text>
</comment>
<dbReference type="Pfam" id="PF02771">
    <property type="entry name" value="Acyl-CoA_dh_N"/>
    <property type="match status" value="1"/>
</dbReference>
<dbReference type="Gene3D" id="1.10.540.10">
    <property type="entry name" value="Acyl-CoA dehydrogenase/oxidase, N-terminal domain"/>
    <property type="match status" value="1"/>
</dbReference>
<dbReference type="Pfam" id="PF00441">
    <property type="entry name" value="Acyl-CoA_dh_1"/>
    <property type="match status" value="1"/>
</dbReference>
<proteinExistence type="inferred from homology"/>
<evidence type="ECO:0000256" key="1">
    <source>
        <dbReference type="ARBA" id="ARBA00001974"/>
    </source>
</evidence>
<dbReference type="InterPro" id="IPR013786">
    <property type="entry name" value="AcylCoA_DH/ox_N"/>
</dbReference>
<dbReference type="InterPro" id="IPR037069">
    <property type="entry name" value="AcylCoA_DH/ox_N_sf"/>
</dbReference>
<accession>A0ABQ2K188</accession>
<evidence type="ECO:0000259" key="6">
    <source>
        <dbReference type="Pfam" id="PF00441"/>
    </source>
</evidence>
<evidence type="ECO:0000256" key="5">
    <source>
        <dbReference type="RuleBase" id="RU362125"/>
    </source>
</evidence>
<keyword evidence="4 5" id="KW-0274">FAD</keyword>
<dbReference type="InterPro" id="IPR009075">
    <property type="entry name" value="AcylCo_DH/oxidase_C"/>
</dbReference>
<protein>
    <submittedName>
        <fullName evidence="9">Acyl-CoA dehydrogenase</fullName>
    </submittedName>
</protein>
<keyword evidence="10" id="KW-1185">Reference proteome</keyword>
<comment type="cofactor">
    <cofactor evidence="1 5">
        <name>FAD</name>
        <dbReference type="ChEBI" id="CHEBI:57692"/>
    </cofactor>
</comment>